<dbReference type="RefSeq" id="WP_257768760.1">
    <property type="nucleotide sequence ID" value="NZ_CP102480.1"/>
</dbReference>
<dbReference type="PANTHER" id="PTHR15004:SF0">
    <property type="entry name" value="GLUTAMYL-TRNA(GLN) AMIDOTRANSFERASE SUBUNIT C, MITOCHONDRIAL"/>
    <property type="match status" value="1"/>
</dbReference>
<gene>
    <name evidence="1 2" type="primary">gatC</name>
    <name evidence="2" type="ORF">NUH88_21110</name>
</gene>
<dbReference type="KEGG" id="naci:NUH88_21110"/>
<dbReference type="HAMAP" id="MF_00122">
    <property type="entry name" value="GatC"/>
    <property type="match status" value="1"/>
</dbReference>
<comment type="function">
    <text evidence="1">Allows the formation of correctly charged Asn-tRNA(Asn) or Gln-tRNA(Gln) through the transamidation of misacylated Asp-tRNA(Asn) or Glu-tRNA(Gln) in organisms which lack either or both of asparaginyl-tRNA or glutaminyl-tRNA synthetases. The reaction takes place in the presence of glutamine and ATP through an activated phospho-Asp-tRNA(Asn) or phospho-Glu-tRNA(Gln).</text>
</comment>
<name>A0A9J7ASN2_9PROT</name>
<dbReference type="GO" id="GO:0070681">
    <property type="term" value="P:glutaminyl-tRNAGln biosynthesis via transamidation"/>
    <property type="evidence" value="ECO:0007669"/>
    <property type="project" value="TreeGrafter"/>
</dbReference>
<keyword evidence="1" id="KW-0648">Protein biosynthesis</keyword>
<dbReference type="GO" id="GO:0005524">
    <property type="term" value="F:ATP binding"/>
    <property type="evidence" value="ECO:0007669"/>
    <property type="project" value="UniProtKB-KW"/>
</dbReference>
<comment type="similarity">
    <text evidence="1">Belongs to the GatC family.</text>
</comment>
<comment type="catalytic activity">
    <reaction evidence="1">
        <text>L-aspartyl-tRNA(Asn) + L-glutamine + ATP + H2O = L-asparaginyl-tRNA(Asn) + L-glutamate + ADP + phosphate + 2 H(+)</text>
        <dbReference type="Rhea" id="RHEA:14513"/>
        <dbReference type="Rhea" id="RHEA-COMP:9674"/>
        <dbReference type="Rhea" id="RHEA-COMP:9677"/>
        <dbReference type="ChEBI" id="CHEBI:15377"/>
        <dbReference type="ChEBI" id="CHEBI:15378"/>
        <dbReference type="ChEBI" id="CHEBI:29985"/>
        <dbReference type="ChEBI" id="CHEBI:30616"/>
        <dbReference type="ChEBI" id="CHEBI:43474"/>
        <dbReference type="ChEBI" id="CHEBI:58359"/>
        <dbReference type="ChEBI" id="CHEBI:78515"/>
        <dbReference type="ChEBI" id="CHEBI:78516"/>
        <dbReference type="ChEBI" id="CHEBI:456216"/>
    </reaction>
</comment>
<keyword evidence="3" id="KW-1185">Reference proteome</keyword>
<dbReference type="Proteomes" id="UP001060336">
    <property type="component" value="Chromosome"/>
</dbReference>
<dbReference type="NCBIfam" id="TIGR00135">
    <property type="entry name" value="gatC"/>
    <property type="match status" value="1"/>
</dbReference>
<dbReference type="GO" id="GO:0050567">
    <property type="term" value="F:glutaminyl-tRNA synthase (glutamine-hydrolyzing) activity"/>
    <property type="evidence" value="ECO:0007669"/>
    <property type="project" value="UniProtKB-UniRule"/>
</dbReference>
<comment type="subunit">
    <text evidence="1">Heterotrimer of A, B and C subunits.</text>
</comment>
<dbReference type="EMBL" id="CP102480">
    <property type="protein sequence ID" value="UUX49874.1"/>
    <property type="molecule type" value="Genomic_DNA"/>
</dbReference>
<evidence type="ECO:0000313" key="2">
    <source>
        <dbReference type="EMBL" id="UUX49874.1"/>
    </source>
</evidence>
<dbReference type="SUPFAM" id="SSF141000">
    <property type="entry name" value="Glu-tRNAGln amidotransferase C subunit"/>
    <property type="match status" value="1"/>
</dbReference>
<accession>A0A9J7ASN2</accession>
<keyword evidence="1" id="KW-0436">Ligase</keyword>
<organism evidence="2 3">
    <name type="scientific">Nisaea acidiphila</name>
    <dbReference type="NCBI Taxonomy" id="1862145"/>
    <lineage>
        <taxon>Bacteria</taxon>
        <taxon>Pseudomonadati</taxon>
        <taxon>Pseudomonadota</taxon>
        <taxon>Alphaproteobacteria</taxon>
        <taxon>Rhodospirillales</taxon>
        <taxon>Thalassobaculaceae</taxon>
        <taxon>Nisaea</taxon>
    </lineage>
</organism>
<keyword evidence="1" id="KW-0067">ATP-binding</keyword>
<keyword evidence="1" id="KW-0547">Nucleotide-binding</keyword>
<dbReference type="Gene3D" id="1.10.20.60">
    <property type="entry name" value="Glu-tRNAGln amidotransferase C subunit, N-terminal domain"/>
    <property type="match status" value="1"/>
</dbReference>
<dbReference type="GO" id="GO:0006412">
    <property type="term" value="P:translation"/>
    <property type="evidence" value="ECO:0007669"/>
    <property type="project" value="UniProtKB-UniRule"/>
</dbReference>
<evidence type="ECO:0000256" key="1">
    <source>
        <dbReference type="HAMAP-Rule" id="MF_00122"/>
    </source>
</evidence>
<dbReference type="AlphaFoldDB" id="A0A9J7ASN2"/>
<evidence type="ECO:0000313" key="3">
    <source>
        <dbReference type="Proteomes" id="UP001060336"/>
    </source>
</evidence>
<dbReference type="InterPro" id="IPR036113">
    <property type="entry name" value="Asp/Glu-ADT_sf_sub_c"/>
</dbReference>
<protein>
    <recommendedName>
        <fullName evidence="1">Aspartyl/glutamyl-tRNA(Asn/Gln) amidotransferase subunit C</fullName>
        <shortName evidence="1">Asp/Glu-ADT subunit C</shortName>
        <ecNumber evidence="1">6.3.5.-</ecNumber>
    </recommendedName>
</protein>
<dbReference type="EC" id="6.3.5.-" evidence="1"/>
<dbReference type="GO" id="GO:0006450">
    <property type="term" value="P:regulation of translational fidelity"/>
    <property type="evidence" value="ECO:0007669"/>
    <property type="project" value="InterPro"/>
</dbReference>
<dbReference type="InterPro" id="IPR003837">
    <property type="entry name" value="GatC"/>
</dbReference>
<dbReference type="Pfam" id="PF02686">
    <property type="entry name" value="GatC"/>
    <property type="match status" value="1"/>
</dbReference>
<dbReference type="PANTHER" id="PTHR15004">
    <property type="entry name" value="GLUTAMYL-TRNA(GLN) AMIDOTRANSFERASE SUBUNIT C, MITOCHONDRIAL"/>
    <property type="match status" value="1"/>
</dbReference>
<comment type="catalytic activity">
    <reaction evidence="1">
        <text>L-glutamyl-tRNA(Gln) + L-glutamine + ATP + H2O = L-glutaminyl-tRNA(Gln) + L-glutamate + ADP + phosphate + H(+)</text>
        <dbReference type="Rhea" id="RHEA:17521"/>
        <dbReference type="Rhea" id="RHEA-COMP:9681"/>
        <dbReference type="Rhea" id="RHEA-COMP:9684"/>
        <dbReference type="ChEBI" id="CHEBI:15377"/>
        <dbReference type="ChEBI" id="CHEBI:15378"/>
        <dbReference type="ChEBI" id="CHEBI:29985"/>
        <dbReference type="ChEBI" id="CHEBI:30616"/>
        <dbReference type="ChEBI" id="CHEBI:43474"/>
        <dbReference type="ChEBI" id="CHEBI:58359"/>
        <dbReference type="ChEBI" id="CHEBI:78520"/>
        <dbReference type="ChEBI" id="CHEBI:78521"/>
        <dbReference type="ChEBI" id="CHEBI:456216"/>
    </reaction>
</comment>
<sequence length="95" mass="10296">MSLDKATVARIAHLARIRTDDAQLDALVGDLNNILGFVEQLNEVNTDNVDPLASVTGHGLPMRKDEVTDGAYPDRVLANAPDRAHGYYAVPKVVE</sequence>
<proteinExistence type="inferred from homology"/>
<reference evidence="2" key="1">
    <citation type="submission" date="2022-08" db="EMBL/GenBank/DDBJ databases">
        <title>Nisaea acidiphila sp. nov., isolated from a marine algal debris and emended description of the genus Nisaea Urios et al. 2008.</title>
        <authorList>
            <person name="Kwon K."/>
        </authorList>
    </citation>
    <scope>NUCLEOTIDE SEQUENCE</scope>
    <source>
        <strain evidence="2">MEBiC11861</strain>
    </source>
</reference>